<evidence type="ECO:0000259" key="8">
    <source>
        <dbReference type="PROSITE" id="PS50893"/>
    </source>
</evidence>
<evidence type="ECO:0000313" key="11">
    <source>
        <dbReference type="Proteomes" id="UP000183635"/>
    </source>
</evidence>
<dbReference type="PANTHER" id="PTHR43394">
    <property type="entry name" value="ATP-DEPENDENT PERMEASE MDL1, MITOCHONDRIAL"/>
    <property type="match status" value="1"/>
</dbReference>
<reference evidence="10 11" key="1">
    <citation type="submission" date="2016-10" db="EMBL/GenBank/DDBJ databases">
        <authorList>
            <person name="de Groot N.N."/>
        </authorList>
    </citation>
    <scope>NUCLEOTIDE SEQUENCE [LARGE SCALE GENOMIC DNA]</scope>
    <source>
        <strain evidence="10 11">DSM 8537</strain>
    </source>
</reference>
<feature type="transmembrane region" description="Helical" evidence="7">
    <location>
        <begin position="163"/>
        <end position="182"/>
    </location>
</feature>
<dbReference type="Proteomes" id="UP000183635">
    <property type="component" value="Unassembled WGS sequence"/>
</dbReference>
<evidence type="ECO:0000313" key="10">
    <source>
        <dbReference type="EMBL" id="SFH88653.1"/>
    </source>
</evidence>
<dbReference type="OrthoDB" id="9808328at2"/>
<feature type="domain" description="ABC transporter" evidence="8">
    <location>
        <begin position="335"/>
        <end position="571"/>
    </location>
</feature>
<evidence type="ECO:0000259" key="9">
    <source>
        <dbReference type="PROSITE" id="PS50929"/>
    </source>
</evidence>
<evidence type="ECO:0000256" key="2">
    <source>
        <dbReference type="ARBA" id="ARBA00022692"/>
    </source>
</evidence>
<feature type="domain" description="ABC transmembrane type-1" evidence="9">
    <location>
        <begin position="26"/>
        <end position="304"/>
    </location>
</feature>
<proteinExistence type="predicted"/>
<dbReference type="GO" id="GO:0015421">
    <property type="term" value="F:ABC-type oligopeptide transporter activity"/>
    <property type="evidence" value="ECO:0007669"/>
    <property type="project" value="TreeGrafter"/>
</dbReference>
<organism evidence="10 11">
    <name type="scientific">Paracoccus aminovorans</name>
    <dbReference type="NCBI Taxonomy" id="34004"/>
    <lineage>
        <taxon>Bacteria</taxon>
        <taxon>Pseudomonadati</taxon>
        <taxon>Pseudomonadota</taxon>
        <taxon>Alphaproteobacteria</taxon>
        <taxon>Rhodobacterales</taxon>
        <taxon>Paracoccaceae</taxon>
        <taxon>Paracoccus</taxon>
    </lineage>
</organism>
<evidence type="ECO:0000256" key="5">
    <source>
        <dbReference type="ARBA" id="ARBA00022989"/>
    </source>
</evidence>
<keyword evidence="4 10" id="KW-0067">ATP-binding</keyword>
<keyword evidence="2 7" id="KW-0812">Transmembrane</keyword>
<dbReference type="NCBIfam" id="TIGR01842">
    <property type="entry name" value="type_I_sec_PrtD"/>
    <property type="match status" value="1"/>
</dbReference>
<feature type="transmembrane region" description="Helical" evidence="7">
    <location>
        <begin position="132"/>
        <end position="157"/>
    </location>
</feature>
<dbReference type="InterPro" id="IPR039421">
    <property type="entry name" value="Type_1_exporter"/>
</dbReference>
<dbReference type="Pfam" id="PF00664">
    <property type="entry name" value="ABC_membrane"/>
    <property type="match status" value="1"/>
</dbReference>
<evidence type="ECO:0000256" key="4">
    <source>
        <dbReference type="ARBA" id="ARBA00022840"/>
    </source>
</evidence>
<dbReference type="GO" id="GO:0005524">
    <property type="term" value="F:ATP binding"/>
    <property type="evidence" value="ECO:0007669"/>
    <property type="project" value="UniProtKB-KW"/>
</dbReference>
<dbReference type="InterPro" id="IPR010128">
    <property type="entry name" value="ATPase_T1SS_PrtD-like"/>
</dbReference>
<dbReference type="Gene3D" id="1.20.1560.10">
    <property type="entry name" value="ABC transporter type 1, transmembrane domain"/>
    <property type="match status" value="1"/>
</dbReference>
<protein>
    <submittedName>
        <fullName evidence="10">ATP-binding cassette, subfamily C</fullName>
    </submittedName>
</protein>
<dbReference type="Gene3D" id="3.40.50.300">
    <property type="entry name" value="P-loop containing nucleotide triphosphate hydrolases"/>
    <property type="match status" value="1"/>
</dbReference>
<dbReference type="InterPro" id="IPR017871">
    <property type="entry name" value="ABC_transporter-like_CS"/>
</dbReference>
<dbReference type="InterPro" id="IPR003439">
    <property type="entry name" value="ABC_transporter-like_ATP-bd"/>
</dbReference>
<evidence type="ECO:0000256" key="6">
    <source>
        <dbReference type="ARBA" id="ARBA00023136"/>
    </source>
</evidence>
<dbReference type="PROSITE" id="PS50893">
    <property type="entry name" value="ABC_TRANSPORTER_2"/>
    <property type="match status" value="1"/>
</dbReference>
<sequence>MASPPMRHHGRQELSKARGRAWQLYAFVGLFSFAVNMLMLTGPLFMMQVYDRVLASRSVETLTALFLLVVFLFTLMGVLDLARNRIMARVAARFQERMEGRVFTAALQDGQAAGSDLVVRGGMRDLEAVQRLIGSPVLMALFDLPWAPFFLAAVYIFHPLLGAVATAGLLILVVATVLNQWLSRESLQQAAIASQSAERMSDLYRDEGELIGSLGMRAAAFSRWQEARDRATEAAMQGSDRATGFTVFSRSFRLFLQSALLAAGAWLVLKQEVTPGAMIASSILMGRALAPIEQVVGGWSIVQRAQDGWNRLAELLSRRPAPTPRTPLPRPDAQLELRNLTVIPPGQGIATLRGVGFDLNPGQALGVIGPSGAGKTTLARALTGAWPIAGGSIRLAGATLDQYDPDVLGGLIGYLPQQVTLFDGTIAENIARLSPQPDPQRVVAAATAAAAHRMILDLPQGYDTRVSQTGGRLSGGQIQRIGLARALYADPVIFVLDEPNSNLDNEGSAALNVAIRNIKARGGAVIIMAHRPAAISECELLLVLDQGMRRAFGPRDEVLKSLVKNADQIVRSQGQGGGVT</sequence>
<dbReference type="PANTHER" id="PTHR43394:SF1">
    <property type="entry name" value="ATP-BINDING CASSETTE SUB-FAMILY B MEMBER 10, MITOCHONDRIAL"/>
    <property type="match status" value="1"/>
</dbReference>
<dbReference type="RefSeq" id="WP_074970168.1">
    <property type="nucleotide sequence ID" value="NZ_CBCRYP010000039.1"/>
</dbReference>
<dbReference type="InterPro" id="IPR003593">
    <property type="entry name" value="AAA+_ATPase"/>
</dbReference>
<accession>A0A1I3DPQ8</accession>
<gene>
    <name evidence="10" type="ORF">SAMN04488021_1414</name>
</gene>
<evidence type="ECO:0000256" key="3">
    <source>
        <dbReference type="ARBA" id="ARBA00022741"/>
    </source>
</evidence>
<dbReference type="Pfam" id="PF00005">
    <property type="entry name" value="ABC_tran"/>
    <property type="match status" value="1"/>
</dbReference>
<dbReference type="InterPro" id="IPR027417">
    <property type="entry name" value="P-loop_NTPase"/>
</dbReference>
<keyword evidence="3" id="KW-0547">Nucleotide-binding</keyword>
<dbReference type="AlphaFoldDB" id="A0A1I3DPQ8"/>
<keyword evidence="11" id="KW-1185">Reference proteome</keyword>
<feature type="transmembrane region" description="Helical" evidence="7">
    <location>
        <begin position="21"/>
        <end position="41"/>
    </location>
</feature>
<dbReference type="EMBL" id="FOPU01000041">
    <property type="protein sequence ID" value="SFH88653.1"/>
    <property type="molecule type" value="Genomic_DNA"/>
</dbReference>
<keyword evidence="5 7" id="KW-1133">Transmembrane helix</keyword>
<feature type="transmembrane region" description="Helical" evidence="7">
    <location>
        <begin position="61"/>
        <end position="79"/>
    </location>
</feature>
<dbReference type="SMART" id="SM00382">
    <property type="entry name" value="AAA"/>
    <property type="match status" value="1"/>
</dbReference>
<dbReference type="SUPFAM" id="SSF90123">
    <property type="entry name" value="ABC transporter transmembrane region"/>
    <property type="match status" value="1"/>
</dbReference>
<name>A0A1I3DPQ8_9RHOB</name>
<feature type="transmembrane region" description="Helical" evidence="7">
    <location>
        <begin position="251"/>
        <end position="269"/>
    </location>
</feature>
<dbReference type="InterPro" id="IPR011527">
    <property type="entry name" value="ABC1_TM_dom"/>
</dbReference>
<dbReference type="GO" id="GO:0005886">
    <property type="term" value="C:plasma membrane"/>
    <property type="evidence" value="ECO:0007669"/>
    <property type="project" value="UniProtKB-SubCell"/>
</dbReference>
<dbReference type="PROSITE" id="PS50929">
    <property type="entry name" value="ABC_TM1F"/>
    <property type="match status" value="1"/>
</dbReference>
<dbReference type="GO" id="GO:0030253">
    <property type="term" value="P:protein secretion by the type I secretion system"/>
    <property type="evidence" value="ECO:0007669"/>
    <property type="project" value="InterPro"/>
</dbReference>
<dbReference type="PROSITE" id="PS00211">
    <property type="entry name" value="ABC_TRANSPORTER_1"/>
    <property type="match status" value="1"/>
</dbReference>
<dbReference type="GO" id="GO:0016887">
    <property type="term" value="F:ATP hydrolysis activity"/>
    <property type="evidence" value="ECO:0007669"/>
    <property type="project" value="InterPro"/>
</dbReference>
<dbReference type="STRING" id="34004.SAMN04488021_1414"/>
<keyword evidence="6 7" id="KW-0472">Membrane</keyword>
<comment type="subcellular location">
    <subcellularLocation>
        <location evidence="1">Cell membrane</location>
        <topology evidence="1">Multi-pass membrane protein</topology>
    </subcellularLocation>
</comment>
<dbReference type="InterPro" id="IPR036640">
    <property type="entry name" value="ABC1_TM_sf"/>
</dbReference>
<dbReference type="SUPFAM" id="SSF52540">
    <property type="entry name" value="P-loop containing nucleoside triphosphate hydrolases"/>
    <property type="match status" value="1"/>
</dbReference>
<evidence type="ECO:0000256" key="7">
    <source>
        <dbReference type="SAM" id="Phobius"/>
    </source>
</evidence>
<evidence type="ECO:0000256" key="1">
    <source>
        <dbReference type="ARBA" id="ARBA00004651"/>
    </source>
</evidence>
<dbReference type="GO" id="GO:0030256">
    <property type="term" value="C:type I protein secretion system complex"/>
    <property type="evidence" value="ECO:0007669"/>
    <property type="project" value="InterPro"/>
</dbReference>